<dbReference type="PANTHER" id="PTHR19136:SF81">
    <property type="entry name" value="MOLYBDENUM COFACTOR GUANYLYLTRANSFERASE"/>
    <property type="match status" value="1"/>
</dbReference>
<feature type="domain" description="MobA-like NTP transferase" evidence="9">
    <location>
        <begin position="10"/>
        <end position="168"/>
    </location>
</feature>
<keyword evidence="11" id="KW-1185">Reference proteome</keyword>
<dbReference type="EMBL" id="NNRJ01000019">
    <property type="protein sequence ID" value="OYR19055.1"/>
    <property type="molecule type" value="Genomic_DNA"/>
</dbReference>
<keyword evidence="6 8" id="KW-0342">GTP-binding</keyword>
<proteinExistence type="inferred from homology"/>
<evidence type="ECO:0000313" key="11">
    <source>
        <dbReference type="Proteomes" id="UP000215590"/>
    </source>
</evidence>
<comment type="function">
    <text evidence="8">Transfers a GMP moiety from GTP to Mo-molybdopterin (Mo-MPT) cofactor (Moco or molybdenum cofactor) to form Mo-molybdopterin guanine dinucleotide (Mo-MGD) cofactor.</text>
</comment>
<feature type="binding site" evidence="8">
    <location>
        <begin position="13"/>
        <end position="15"/>
    </location>
    <ligand>
        <name>GTP</name>
        <dbReference type="ChEBI" id="CHEBI:37565"/>
    </ligand>
</feature>
<dbReference type="InterPro" id="IPR029044">
    <property type="entry name" value="Nucleotide-diphossugar_trans"/>
</dbReference>
<dbReference type="EC" id="2.7.7.77" evidence="8"/>
<feature type="binding site" evidence="8">
    <location>
        <position position="76"/>
    </location>
    <ligand>
        <name>GTP</name>
        <dbReference type="ChEBI" id="CHEBI:37565"/>
    </ligand>
</feature>
<feature type="binding site" evidence="8">
    <location>
        <position position="58"/>
    </location>
    <ligand>
        <name>GTP</name>
        <dbReference type="ChEBI" id="CHEBI:37565"/>
    </ligand>
</feature>
<dbReference type="GO" id="GO:1902758">
    <property type="term" value="P:bis(molybdopterin guanine dinucleotide)molybdenum biosynthetic process"/>
    <property type="evidence" value="ECO:0007669"/>
    <property type="project" value="TreeGrafter"/>
</dbReference>
<dbReference type="SUPFAM" id="SSF53448">
    <property type="entry name" value="Nucleotide-diphospho-sugar transferases"/>
    <property type="match status" value="1"/>
</dbReference>
<dbReference type="InterPro" id="IPR013482">
    <property type="entry name" value="Molybde_CF_guanTrfase"/>
</dbReference>
<dbReference type="AlphaFoldDB" id="A0A256FW01"/>
<evidence type="ECO:0000256" key="8">
    <source>
        <dbReference type="HAMAP-Rule" id="MF_00316"/>
    </source>
</evidence>
<evidence type="ECO:0000256" key="2">
    <source>
        <dbReference type="ARBA" id="ARBA00022679"/>
    </source>
</evidence>
<keyword evidence="1 8" id="KW-0963">Cytoplasm</keyword>
<protein>
    <recommendedName>
        <fullName evidence="8">Molybdenum cofactor guanylyltransferase</fullName>
        <shortName evidence="8">MoCo guanylyltransferase</shortName>
        <ecNumber evidence="8">2.7.7.77</ecNumber>
    </recommendedName>
    <alternativeName>
        <fullName evidence="8">GTP:molybdopterin guanylyltransferase</fullName>
    </alternativeName>
    <alternativeName>
        <fullName evidence="8">Mo-MPT guanylyltransferase</fullName>
    </alternativeName>
    <alternativeName>
        <fullName evidence="8">Molybdopterin guanylyltransferase</fullName>
    </alternativeName>
    <alternativeName>
        <fullName evidence="8">Molybdopterin-guanine dinucleotide synthase</fullName>
        <shortName evidence="8">MGD synthase</shortName>
    </alternativeName>
</protein>
<dbReference type="Pfam" id="PF12804">
    <property type="entry name" value="NTP_transf_3"/>
    <property type="match status" value="1"/>
</dbReference>
<gene>
    <name evidence="8" type="primary">mobA</name>
    <name evidence="10" type="ORF">CEV31_2397</name>
</gene>
<keyword evidence="7 8" id="KW-0501">Molybdenum cofactor biosynthesis</keyword>
<feature type="binding site" evidence="8">
    <location>
        <position position="30"/>
    </location>
    <ligand>
        <name>GTP</name>
        <dbReference type="ChEBI" id="CHEBI:37565"/>
    </ligand>
</feature>
<sequence length="215" mass="23599">MTEKMPRIAGVIIAGGQSSRMQAGGLSGDKFLQKLGSQTILEHVAKRFSPQVDQIFLNANSHHERLPKLNITTVADSISSHGGPLVGLKTAFAYAADFPLLSSVAADSPFLPLNLVLRLHEQQEKTNASIVLASSNSRVHPIFGLWKTELLQPLIDWLAQSEKASVFAFARHVGFEEVEFPLVEISPDGKTYDPFFNINRPDDLVEAKLLNEAIK</sequence>
<reference evidence="10 11" key="1">
    <citation type="submission" date="2017-07" db="EMBL/GenBank/DDBJ databases">
        <title>Phylogenetic study on the rhizospheric bacterium Ochrobactrum sp. A44.</title>
        <authorList>
            <person name="Krzyzanowska D.M."/>
            <person name="Ossowicki A."/>
            <person name="Rajewska M."/>
            <person name="Maciag T."/>
            <person name="Kaczynski Z."/>
            <person name="Czerwicka M."/>
            <person name="Jafra S."/>
        </authorList>
    </citation>
    <scope>NUCLEOTIDE SEQUENCE [LARGE SCALE GENOMIC DNA]</scope>
    <source>
        <strain evidence="10 11">DSM 7216</strain>
    </source>
</reference>
<organism evidence="10 11">
    <name type="scientific">Brucella thiophenivorans</name>
    <dbReference type="NCBI Taxonomy" id="571255"/>
    <lineage>
        <taxon>Bacteria</taxon>
        <taxon>Pseudomonadati</taxon>
        <taxon>Pseudomonadota</taxon>
        <taxon>Alphaproteobacteria</taxon>
        <taxon>Hyphomicrobiales</taxon>
        <taxon>Brucellaceae</taxon>
        <taxon>Brucella/Ochrobactrum group</taxon>
        <taxon>Brucella</taxon>
    </lineage>
</organism>
<comment type="domain">
    <text evidence="8">The N-terminal domain determines nucleotide recognition and specific binding, while the C-terminal domain determines the specific binding to the target protein.</text>
</comment>
<comment type="subunit">
    <text evidence="8">Monomer.</text>
</comment>
<accession>A0A256FW01</accession>
<evidence type="ECO:0000256" key="4">
    <source>
        <dbReference type="ARBA" id="ARBA00022741"/>
    </source>
</evidence>
<dbReference type="Gene3D" id="3.90.550.10">
    <property type="entry name" value="Spore Coat Polysaccharide Biosynthesis Protein SpsA, Chain A"/>
    <property type="match status" value="1"/>
</dbReference>
<keyword evidence="2 8" id="KW-0808">Transferase</keyword>
<dbReference type="HAMAP" id="MF_00316">
    <property type="entry name" value="MobA"/>
    <property type="match status" value="1"/>
</dbReference>
<comment type="subcellular location">
    <subcellularLocation>
        <location evidence="8">Cytoplasm</location>
    </subcellularLocation>
</comment>
<dbReference type="GO" id="GO:0046872">
    <property type="term" value="F:metal ion binding"/>
    <property type="evidence" value="ECO:0007669"/>
    <property type="project" value="UniProtKB-KW"/>
</dbReference>
<dbReference type="PANTHER" id="PTHR19136">
    <property type="entry name" value="MOLYBDENUM COFACTOR GUANYLYLTRANSFERASE"/>
    <property type="match status" value="1"/>
</dbReference>
<dbReference type="Proteomes" id="UP000215590">
    <property type="component" value="Unassembled WGS sequence"/>
</dbReference>
<dbReference type="CDD" id="cd02503">
    <property type="entry name" value="MobA"/>
    <property type="match status" value="1"/>
</dbReference>
<keyword evidence="5 8" id="KW-0460">Magnesium</keyword>
<evidence type="ECO:0000256" key="3">
    <source>
        <dbReference type="ARBA" id="ARBA00022723"/>
    </source>
</evidence>
<evidence type="ECO:0000256" key="6">
    <source>
        <dbReference type="ARBA" id="ARBA00023134"/>
    </source>
</evidence>
<comment type="similarity">
    <text evidence="8">Belongs to the MobA family.</text>
</comment>
<feature type="binding site" evidence="8">
    <location>
        <position position="107"/>
    </location>
    <ligand>
        <name>Mg(2+)</name>
        <dbReference type="ChEBI" id="CHEBI:18420"/>
    </ligand>
</feature>
<comment type="catalytic activity">
    <reaction evidence="8">
        <text>Mo-molybdopterin + GTP + H(+) = Mo-molybdopterin guanine dinucleotide + diphosphate</text>
        <dbReference type="Rhea" id="RHEA:34243"/>
        <dbReference type="ChEBI" id="CHEBI:15378"/>
        <dbReference type="ChEBI" id="CHEBI:33019"/>
        <dbReference type="ChEBI" id="CHEBI:37565"/>
        <dbReference type="ChEBI" id="CHEBI:71302"/>
        <dbReference type="ChEBI" id="CHEBI:71310"/>
        <dbReference type="EC" id="2.7.7.77"/>
    </reaction>
</comment>
<comment type="cofactor">
    <cofactor evidence="8">
        <name>Mg(2+)</name>
        <dbReference type="ChEBI" id="CHEBI:18420"/>
    </cofactor>
</comment>
<name>A0A256FW01_9HYPH</name>
<evidence type="ECO:0000256" key="1">
    <source>
        <dbReference type="ARBA" id="ARBA00022490"/>
    </source>
</evidence>
<evidence type="ECO:0000256" key="5">
    <source>
        <dbReference type="ARBA" id="ARBA00022842"/>
    </source>
</evidence>
<feature type="binding site" evidence="8">
    <location>
        <position position="107"/>
    </location>
    <ligand>
        <name>GTP</name>
        <dbReference type="ChEBI" id="CHEBI:37565"/>
    </ligand>
</feature>
<comment type="caution">
    <text evidence="10">The sequence shown here is derived from an EMBL/GenBank/DDBJ whole genome shotgun (WGS) entry which is preliminary data.</text>
</comment>
<evidence type="ECO:0000256" key="7">
    <source>
        <dbReference type="ARBA" id="ARBA00023150"/>
    </source>
</evidence>
<dbReference type="GO" id="GO:0005737">
    <property type="term" value="C:cytoplasm"/>
    <property type="evidence" value="ECO:0007669"/>
    <property type="project" value="UniProtKB-SubCell"/>
</dbReference>
<keyword evidence="3 8" id="KW-0479">Metal-binding</keyword>
<dbReference type="GO" id="GO:0061603">
    <property type="term" value="F:molybdenum cofactor guanylyltransferase activity"/>
    <property type="evidence" value="ECO:0007669"/>
    <property type="project" value="UniProtKB-EC"/>
</dbReference>
<evidence type="ECO:0000259" key="9">
    <source>
        <dbReference type="Pfam" id="PF12804"/>
    </source>
</evidence>
<dbReference type="InterPro" id="IPR025877">
    <property type="entry name" value="MobA-like_NTP_Trfase"/>
</dbReference>
<evidence type="ECO:0000313" key="10">
    <source>
        <dbReference type="EMBL" id="OYR19055.1"/>
    </source>
</evidence>
<dbReference type="GO" id="GO:0005525">
    <property type="term" value="F:GTP binding"/>
    <property type="evidence" value="ECO:0007669"/>
    <property type="project" value="UniProtKB-UniRule"/>
</dbReference>
<keyword evidence="4 8" id="KW-0547">Nucleotide-binding</keyword>